<gene>
    <name evidence="1" type="ORF">B0181_11505</name>
</gene>
<protein>
    <submittedName>
        <fullName evidence="1">Uncharacterized protein</fullName>
    </submittedName>
</protein>
<organism evidence="1 2">
    <name type="scientific">Moraxella caviae</name>
    <dbReference type="NCBI Taxonomy" id="34060"/>
    <lineage>
        <taxon>Bacteria</taxon>
        <taxon>Pseudomonadati</taxon>
        <taxon>Pseudomonadota</taxon>
        <taxon>Gammaproteobacteria</taxon>
        <taxon>Moraxellales</taxon>
        <taxon>Moraxellaceae</taxon>
        <taxon>Moraxella</taxon>
    </lineage>
</organism>
<accession>A0A1S9ZTI8</accession>
<dbReference type="AlphaFoldDB" id="A0A1S9ZTI8"/>
<dbReference type="Proteomes" id="UP000190435">
    <property type="component" value="Unassembled WGS sequence"/>
</dbReference>
<evidence type="ECO:0000313" key="1">
    <source>
        <dbReference type="EMBL" id="OOR86723.1"/>
    </source>
</evidence>
<name>A0A1S9ZTI8_9GAMM</name>
<evidence type="ECO:0000313" key="2">
    <source>
        <dbReference type="Proteomes" id="UP000190435"/>
    </source>
</evidence>
<dbReference type="EMBL" id="MUXU01000099">
    <property type="protein sequence ID" value="OOR86723.1"/>
    <property type="molecule type" value="Genomic_DNA"/>
</dbReference>
<sequence length="73" mass="8270">MFTAGEHTMTDHNQVSLNKTIVDFLNTAFDHRMEKLFDSDEELHERQVTDAIGCYPVIGGGDRCKVDVMLNVI</sequence>
<keyword evidence="2" id="KW-1185">Reference proteome</keyword>
<comment type="caution">
    <text evidence="1">The sequence shown here is derived from an EMBL/GenBank/DDBJ whole genome shotgun (WGS) entry which is preliminary data.</text>
</comment>
<reference evidence="1 2" key="1">
    <citation type="submission" date="2017-02" db="EMBL/GenBank/DDBJ databases">
        <title>Draft genome sequence of Moraxella caviae CCUG 355 type strain.</title>
        <authorList>
            <person name="Engstrom-Jakobsson H."/>
            <person name="Salva-Serra F."/>
            <person name="Thorell K."/>
            <person name="Gonzales-Siles L."/>
            <person name="Karlsson R."/>
            <person name="Boulund F."/>
            <person name="Engstrand L."/>
            <person name="Moore E."/>
        </authorList>
    </citation>
    <scope>NUCLEOTIDE SEQUENCE [LARGE SCALE GENOMIC DNA]</scope>
    <source>
        <strain evidence="1 2">CCUG 355</strain>
    </source>
</reference>
<proteinExistence type="predicted"/>